<dbReference type="InterPro" id="IPR003594">
    <property type="entry name" value="HATPase_dom"/>
</dbReference>
<keyword evidence="9" id="KW-0472">Membrane</keyword>
<feature type="domain" description="Histidine kinase" evidence="10">
    <location>
        <begin position="400"/>
        <end position="503"/>
    </location>
</feature>
<dbReference type="CDD" id="cd06225">
    <property type="entry name" value="HAMP"/>
    <property type="match status" value="1"/>
</dbReference>
<comment type="caution">
    <text evidence="12">The sequence shown here is derived from an EMBL/GenBank/DDBJ whole genome shotgun (WGS) entry which is preliminary data.</text>
</comment>
<feature type="domain" description="HAMP" evidence="11">
    <location>
        <begin position="219"/>
        <end position="272"/>
    </location>
</feature>
<keyword evidence="8" id="KW-0175">Coiled coil</keyword>
<comment type="subcellular location">
    <subcellularLocation>
        <location evidence="2">Membrane</location>
    </subcellularLocation>
</comment>
<evidence type="ECO:0000259" key="10">
    <source>
        <dbReference type="PROSITE" id="PS50109"/>
    </source>
</evidence>
<dbReference type="SUPFAM" id="SSF55874">
    <property type="entry name" value="ATPase domain of HSP90 chaperone/DNA topoisomerase II/histidine kinase"/>
    <property type="match status" value="1"/>
</dbReference>
<dbReference type="SUPFAM" id="SSF158472">
    <property type="entry name" value="HAMP domain-like"/>
    <property type="match status" value="1"/>
</dbReference>
<evidence type="ECO:0000256" key="7">
    <source>
        <dbReference type="ARBA" id="ARBA00023012"/>
    </source>
</evidence>
<keyword evidence="7" id="KW-0902">Two-component regulatory system</keyword>
<keyword evidence="6" id="KW-0418">Kinase</keyword>
<evidence type="ECO:0000256" key="8">
    <source>
        <dbReference type="SAM" id="Coils"/>
    </source>
</evidence>
<dbReference type="Gene3D" id="3.30.565.10">
    <property type="entry name" value="Histidine kinase-like ATPase, C-terminal domain"/>
    <property type="match status" value="1"/>
</dbReference>
<keyword evidence="4" id="KW-0597">Phosphoprotein</keyword>
<gene>
    <name evidence="12" type="ORF">LAD12857_02020</name>
</gene>
<evidence type="ECO:0000256" key="2">
    <source>
        <dbReference type="ARBA" id="ARBA00004370"/>
    </source>
</evidence>
<dbReference type="PROSITE" id="PS50885">
    <property type="entry name" value="HAMP"/>
    <property type="match status" value="1"/>
</dbReference>
<accession>A0ABQ5M0Y9</accession>
<evidence type="ECO:0000256" key="1">
    <source>
        <dbReference type="ARBA" id="ARBA00000085"/>
    </source>
</evidence>
<dbReference type="InterPro" id="IPR036890">
    <property type="entry name" value="HATPase_C_sf"/>
</dbReference>
<evidence type="ECO:0000313" key="13">
    <source>
        <dbReference type="Proteomes" id="UP001419084"/>
    </source>
</evidence>
<sequence length="503" mass="58140">MKVGRWGAKKLHEKWLSFTLKQKIKTIAAMVILIVALSIIFNIVILDFALNGFNQILEDNSRCHDYQAAMEEETRAFKNYVKDRSQESRELFDIACARTEHSVSQLPFDYDKVGTERYSITWSIRNGYENYSKWRDLFLMGKDENGFSITQYINELYRIYRMQDYLSDYGKRLVQSTLREGTDAYYARVPILYRFPVVILVLAVFSISGTFYVSRMMNRDMVDPVVRLACISRKIAGNDFSNEDVVIDNKDEIGELVRAFNKMKHSTSQYITTLKEKNEMADLLHKEEIEKMEIEKRLDATKLELLKNQINPHFLFNTLNMISCMAKLEDAGTTERMTECLGNLFRYNLKTPESEVLLKKELQVVSDYMYLQQMRFGSRLHYDIQCLVDSTRIMIPTFTLQPLVENAVVHGISKKEEGGSIRIRIWEKNQKIIISVADTGVGMSEESLAELREALAVHSTARVGIGAGNIYQRIHRMYDGGDFQIYSRQGHGTAVLLTIPVRL</sequence>
<keyword evidence="9" id="KW-0812">Transmembrane</keyword>
<dbReference type="InterPro" id="IPR005467">
    <property type="entry name" value="His_kinase_dom"/>
</dbReference>
<protein>
    <recommendedName>
        <fullName evidence="3">histidine kinase</fullName>
        <ecNumber evidence="3">2.7.13.3</ecNumber>
    </recommendedName>
</protein>
<dbReference type="PROSITE" id="PS50109">
    <property type="entry name" value="HIS_KIN"/>
    <property type="match status" value="1"/>
</dbReference>
<evidence type="ECO:0000313" key="12">
    <source>
        <dbReference type="EMBL" id="GLB28279.1"/>
    </source>
</evidence>
<feature type="transmembrane region" description="Helical" evidence="9">
    <location>
        <begin position="191"/>
        <end position="213"/>
    </location>
</feature>
<dbReference type="EMBL" id="BRPJ01000004">
    <property type="protein sequence ID" value="GLB28279.1"/>
    <property type="molecule type" value="Genomic_DNA"/>
</dbReference>
<proteinExistence type="predicted"/>
<comment type="catalytic activity">
    <reaction evidence="1">
        <text>ATP + protein L-histidine = ADP + protein N-phospho-L-histidine.</text>
        <dbReference type="EC" id="2.7.13.3"/>
    </reaction>
</comment>
<evidence type="ECO:0000259" key="11">
    <source>
        <dbReference type="PROSITE" id="PS50885"/>
    </source>
</evidence>
<dbReference type="PANTHER" id="PTHR34220">
    <property type="entry name" value="SENSOR HISTIDINE KINASE YPDA"/>
    <property type="match status" value="1"/>
</dbReference>
<dbReference type="InterPro" id="IPR050640">
    <property type="entry name" value="Bact_2-comp_sensor_kinase"/>
</dbReference>
<dbReference type="Proteomes" id="UP001419084">
    <property type="component" value="Unassembled WGS sequence"/>
</dbReference>
<evidence type="ECO:0000256" key="6">
    <source>
        <dbReference type="ARBA" id="ARBA00022777"/>
    </source>
</evidence>
<dbReference type="Pfam" id="PF00672">
    <property type="entry name" value="HAMP"/>
    <property type="match status" value="1"/>
</dbReference>
<dbReference type="PANTHER" id="PTHR34220:SF7">
    <property type="entry name" value="SENSOR HISTIDINE KINASE YPDA"/>
    <property type="match status" value="1"/>
</dbReference>
<keyword evidence="9" id="KW-1133">Transmembrane helix</keyword>
<dbReference type="Pfam" id="PF02518">
    <property type="entry name" value="HATPase_c"/>
    <property type="match status" value="1"/>
</dbReference>
<feature type="transmembrane region" description="Helical" evidence="9">
    <location>
        <begin position="27"/>
        <end position="50"/>
    </location>
</feature>
<dbReference type="InterPro" id="IPR010559">
    <property type="entry name" value="Sig_transdc_His_kin_internal"/>
</dbReference>
<dbReference type="SMART" id="SM00387">
    <property type="entry name" value="HATPase_c"/>
    <property type="match status" value="1"/>
</dbReference>
<keyword evidence="13" id="KW-1185">Reference proteome</keyword>
<dbReference type="RefSeq" id="WP_346064429.1">
    <property type="nucleotide sequence ID" value="NZ_BRPJ01000004.1"/>
</dbReference>
<dbReference type="Pfam" id="PF06580">
    <property type="entry name" value="His_kinase"/>
    <property type="match status" value="1"/>
</dbReference>
<dbReference type="EC" id="2.7.13.3" evidence="3"/>
<organism evidence="12 13">
    <name type="scientific">Lacrimispora amygdalina</name>
    <dbReference type="NCBI Taxonomy" id="253257"/>
    <lineage>
        <taxon>Bacteria</taxon>
        <taxon>Bacillati</taxon>
        <taxon>Bacillota</taxon>
        <taxon>Clostridia</taxon>
        <taxon>Lachnospirales</taxon>
        <taxon>Lachnospiraceae</taxon>
        <taxon>Lacrimispora</taxon>
    </lineage>
</organism>
<dbReference type="SMART" id="SM00304">
    <property type="entry name" value="HAMP"/>
    <property type="match status" value="1"/>
</dbReference>
<dbReference type="Gene3D" id="6.10.340.10">
    <property type="match status" value="1"/>
</dbReference>
<evidence type="ECO:0000256" key="4">
    <source>
        <dbReference type="ARBA" id="ARBA00022553"/>
    </source>
</evidence>
<reference evidence="12 13" key="1">
    <citation type="journal article" date="2024" name="Int. J. Syst. Evol. Microbiol.">
        <title>Lacrimispora brassicae sp. nov. isolated from fermented cabbage, and proposal of Clostridium indicum Gundawar et al. 2019 and Clostridium methoxybenzovorans Mechichi et al. 1999 as heterotypic synonyms of Lacrimispora amygdalina (Parshina et al. 2003) Haas and Blanchard 2020 and Lacrimispora indolis (McClung and McCoy 1957) Haas and Blanchard 2020, respectively.</title>
        <authorList>
            <person name="Kobayashi H."/>
            <person name="Tanizawa Y."/>
            <person name="Sakamoto M."/>
            <person name="Ohkuma M."/>
            <person name="Tohno M."/>
        </authorList>
    </citation>
    <scope>NUCLEOTIDE SEQUENCE [LARGE SCALE GENOMIC DNA]</scope>
    <source>
        <strain evidence="12 13">DSM 12857</strain>
    </source>
</reference>
<evidence type="ECO:0000256" key="9">
    <source>
        <dbReference type="SAM" id="Phobius"/>
    </source>
</evidence>
<evidence type="ECO:0000256" key="5">
    <source>
        <dbReference type="ARBA" id="ARBA00022679"/>
    </source>
</evidence>
<dbReference type="InterPro" id="IPR003660">
    <property type="entry name" value="HAMP_dom"/>
</dbReference>
<evidence type="ECO:0000256" key="3">
    <source>
        <dbReference type="ARBA" id="ARBA00012438"/>
    </source>
</evidence>
<feature type="coiled-coil region" evidence="8">
    <location>
        <begin position="277"/>
        <end position="304"/>
    </location>
</feature>
<keyword evidence="5" id="KW-0808">Transferase</keyword>
<name>A0ABQ5M0Y9_9FIRM</name>